<organism evidence="1 2">
    <name type="scientific">Cronartium quercuum f. sp. fusiforme G11</name>
    <dbReference type="NCBI Taxonomy" id="708437"/>
    <lineage>
        <taxon>Eukaryota</taxon>
        <taxon>Fungi</taxon>
        <taxon>Dikarya</taxon>
        <taxon>Basidiomycota</taxon>
        <taxon>Pucciniomycotina</taxon>
        <taxon>Pucciniomycetes</taxon>
        <taxon>Pucciniales</taxon>
        <taxon>Coleosporiaceae</taxon>
        <taxon>Cronartium</taxon>
    </lineage>
</organism>
<name>A0A9P6TFR4_9BASI</name>
<accession>A0A9P6TFR4</accession>
<sequence length="522" mass="59562">MPHSIPSLKDYVQADNIEPSNAEGKFKPVFSDWQVRQSCAEDYQILTGSSERPYFSYGSTPYLQPWCEKFAHVSQDQADSSSGGDNTKRKTWDALPVEVQLKIIGFLNEAIKQANPSLKPKVPPLYNTRRASGPRRPILSRGFLAPLTGVSKSFAALVNVFVWQALNLGVASVSEILAIEKRLKSSDLVGRNVRSLSLSWYEPQYNNVWAVWFEEPVSEAGVNILNSITRLISLELILNESPPNYRVKPLSERVKTLGRERMSNLRSFRLLTTWPIQEPEEELLICMLQTARRLKRFECHSGPSKFRLQYDPPLQQTSVSEPLFLPQSHQLPSLLASFEELECLAVSCESCLNHYWTVVEWKSKISWLSVSDFAWVNWDLAITFIRLFWRTLVQLELITDYGLLSGQGNKTELIFMPNLETLKLRIRSGDLAGDNFDFLKLFSTCPKISSFELVVEVRAVDSSVQATSLIRGLGLWPKLASMTLSLVRLPKQPEAQLELERIRQFFKRKQIDFQLYLLHAEA</sequence>
<proteinExistence type="predicted"/>
<dbReference type="OrthoDB" id="10475351at2759"/>
<dbReference type="Proteomes" id="UP000886653">
    <property type="component" value="Unassembled WGS sequence"/>
</dbReference>
<gene>
    <name evidence="1" type="ORF">CROQUDRAFT_668893</name>
</gene>
<dbReference type="EMBL" id="MU167223">
    <property type="protein sequence ID" value="KAG0150010.1"/>
    <property type="molecule type" value="Genomic_DNA"/>
</dbReference>
<keyword evidence="2" id="KW-1185">Reference proteome</keyword>
<protein>
    <submittedName>
        <fullName evidence="1">Uncharacterized protein</fullName>
    </submittedName>
</protein>
<reference evidence="1" key="1">
    <citation type="submission" date="2013-11" db="EMBL/GenBank/DDBJ databases">
        <title>Genome sequence of the fusiform rust pathogen reveals effectors for host alternation and coevolution with pine.</title>
        <authorList>
            <consortium name="DOE Joint Genome Institute"/>
            <person name="Smith K."/>
            <person name="Pendleton A."/>
            <person name="Kubisiak T."/>
            <person name="Anderson C."/>
            <person name="Salamov A."/>
            <person name="Aerts A."/>
            <person name="Riley R."/>
            <person name="Clum A."/>
            <person name="Lindquist E."/>
            <person name="Ence D."/>
            <person name="Campbell M."/>
            <person name="Kronenberg Z."/>
            <person name="Feau N."/>
            <person name="Dhillon B."/>
            <person name="Hamelin R."/>
            <person name="Burleigh J."/>
            <person name="Smith J."/>
            <person name="Yandell M."/>
            <person name="Nelson C."/>
            <person name="Grigoriev I."/>
            <person name="Davis J."/>
        </authorList>
    </citation>
    <scope>NUCLEOTIDE SEQUENCE</scope>
    <source>
        <strain evidence="1">G11</strain>
    </source>
</reference>
<comment type="caution">
    <text evidence="1">The sequence shown here is derived from an EMBL/GenBank/DDBJ whole genome shotgun (WGS) entry which is preliminary data.</text>
</comment>
<evidence type="ECO:0000313" key="2">
    <source>
        <dbReference type="Proteomes" id="UP000886653"/>
    </source>
</evidence>
<evidence type="ECO:0000313" key="1">
    <source>
        <dbReference type="EMBL" id="KAG0150010.1"/>
    </source>
</evidence>
<dbReference type="AlphaFoldDB" id="A0A9P6TFR4"/>